<dbReference type="Gene3D" id="3.10.180.10">
    <property type="entry name" value="2,3-Dihydroxybiphenyl 1,2-Dioxygenase, domain 1"/>
    <property type="match status" value="1"/>
</dbReference>
<dbReference type="AlphaFoldDB" id="A0A1H5X8X5"/>
<feature type="domain" description="Glyoxalase-like" evidence="1">
    <location>
        <begin position="8"/>
        <end position="179"/>
    </location>
</feature>
<dbReference type="InterPro" id="IPR029068">
    <property type="entry name" value="Glyas_Bleomycin-R_OHBP_Dase"/>
</dbReference>
<accession>A0A1I2AQC5</accession>
<evidence type="ECO:0000259" key="1">
    <source>
        <dbReference type="Pfam" id="PF13468"/>
    </source>
</evidence>
<evidence type="ECO:0000313" key="2">
    <source>
        <dbReference type="EMBL" id="SEG07895.1"/>
    </source>
</evidence>
<reference evidence="4 5" key="2">
    <citation type="submission" date="2016-10" db="EMBL/GenBank/DDBJ databases">
        <authorList>
            <person name="Varghese N."/>
            <person name="Submissions S."/>
        </authorList>
    </citation>
    <scope>NUCLEOTIDE SEQUENCE [LARGE SCALE GENOMIC DNA]</scope>
    <source>
        <strain evidence="5">ATCC 20501</strain>
        <strain evidence="3 4">CGMCC 4.3529</strain>
    </source>
</reference>
<keyword evidence="4" id="KW-1185">Reference proteome</keyword>
<evidence type="ECO:0000313" key="3">
    <source>
        <dbReference type="EMBL" id="SFE46235.1"/>
    </source>
</evidence>
<dbReference type="PANTHER" id="PTHR40265">
    <property type="entry name" value="BLL2707 PROTEIN"/>
    <property type="match status" value="1"/>
</dbReference>
<dbReference type="Pfam" id="PF13468">
    <property type="entry name" value="Glyoxalase_3"/>
    <property type="match status" value="1"/>
</dbReference>
<dbReference type="PANTHER" id="PTHR40265:SF1">
    <property type="entry name" value="GLYOXALASE-LIKE DOMAIN-CONTAINING PROTEIN"/>
    <property type="match status" value="1"/>
</dbReference>
<dbReference type="Proteomes" id="UP000236729">
    <property type="component" value="Unassembled WGS sequence"/>
</dbReference>
<dbReference type="EMBL" id="FNVB01000002">
    <property type="protein sequence ID" value="SEG07895.1"/>
    <property type="molecule type" value="Genomic_DNA"/>
</dbReference>
<evidence type="ECO:0000313" key="4">
    <source>
        <dbReference type="Proteomes" id="UP000199690"/>
    </source>
</evidence>
<dbReference type="Proteomes" id="UP000199690">
    <property type="component" value="Unassembled WGS sequence"/>
</dbReference>
<organism evidence="2 5">
    <name type="scientific">Saccharopolyspora kobensis</name>
    <dbReference type="NCBI Taxonomy" id="146035"/>
    <lineage>
        <taxon>Bacteria</taxon>
        <taxon>Bacillati</taxon>
        <taxon>Actinomycetota</taxon>
        <taxon>Actinomycetes</taxon>
        <taxon>Pseudonocardiales</taxon>
        <taxon>Pseudonocardiaceae</taxon>
        <taxon>Saccharopolyspora</taxon>
    </lineage>
</organism>
<dbReference type="RefSeq" id="WP_093356551.1">
    <property type="nucleotide sequence ID" value="NZ_FNVB01000002.1"/>
</dbReference>
<accession>A0A1H5X8X5</accession>
<protein>
    <submittedName>
        <fullName evidence="2">Glyoxalase-like domain-containing protein</fullName>
    </submittedName>
</protein>
<gene>
    <name evidence="2" type="ORF">SAMN02982929_01435</name>
    <name evidence="3" type="ORF">SAMN05216506_111190</name>
</gene>
<name>A0A1H5X8X5_9PSEU</name>
<reference evidence="2" key="1">
    <citation type="submission" date="2016-10" db="EMBL/GenBank/DDBJ databases">
        <authorList>
            <person name="de Groot N.N."/>
        </authorList>
    </citation>
    <scope>NUCLEOTIDE SEQUENCE [LARGE SCALE GENOMIC DNA]</scope>
    <source>
        <strain evidence="2">ATCC 20501</strain>
    </source>
</reference>
<proteinExistence type="predicted"/>
<dbReference type="SUPFAM" id="SSF54593">
    <property type="entry name" value="Glyoxalase/Bleomycin resistance protein/Dihydroxybiphenyl dioxygenase"/>
    <property type="match status" value="1"/>
</dbReference>
<dbReference type="EMBL" id="FOME01000011">
    <property type="protein sequence ID" value="SFE46235.1"/>
    <property type="molecule type" value="Genomic_DNA"/>
</dbReference>
<evidence type="ECO:0000313" key="5">
    <source>
        <dbReference type="Proteomes" id="UP000236729"/>
    </source>
</evidence>
<sequence length="209" mass="22432">MTNVEPRLDHLVYGVPDLLAGVRAVAELLGVDPVPGGRHPDNGTRNYLLGLGGRAYLEIIGPDPEATRPPNTFGLATLTVPRLVTWAISTTGLDRAVSDARAAGHDPGDARPMSRRTPDGRLLEWRLAKREPNPRHGLVPFLIDWGSAPHPVDSGLPQVRLLSLRAEHPDPEAVGADLRAVGAHLDLTRSDAPVLRAEIEGTTGPVELR</sequence>
<dbReference type="InterPro" id="IPR025870">
    <property type="entry name" value="Glyoxalase-like_dom"/>
</dbReference>